<dbReference type="EMBL" id="JAPWDV010000002">
    <property type="protein sequence ID" value="KAJ6220734.1"/>
    <property type="molecule type" value="Genomic_DNA"/>
</dbReference>
<keyword evidence="2" id="KW-1185">Reference proteome</keyword>
<comment type="caution">
    <text evidence="1">The sequence shown here is derived from an EMBL/GenBank/DDBJ whole genome shotgun (WGS) entry which is preliminary data.</text>
</comment>
<dbReference type="Proteomes" id="UP001142055">
    <property type="component" value="Chromosome 2"/>
</dbReference>
<proteinExistence type="predicted"/>
<dbReference type="Gene3D" id="3.40.50.2000">
    <property type="entry name" value="Glycogen Phosphorylase B"/>
    <property type="match status" value="1"/>
</dbReference>
<protein>
    <submittedName>
        <fullName evidence="1">Uncharacterized protein</fullName>
    </submittedName>
</protein>
<sequence>MATKPLKIFIYPCDGAGHINATVGVAQALVERGHKIFLLLNSAFEAQYSSFGFEQILLKKSEQPTEQTDSKQNPFKFEPQVEEAIKREQPDLIMLDNFVIQPAIIKSKIPWMIIMSANPLILHRSNDLPPPTSGYSAYNKDSTKWDEFKKVNGFGKSILSCQVSINEMFGLNDTTDVYQNGVQYYPESPYLNIYGYPEELDYLDIVTLPDNVARIDAFCRTTPESFEIPSELNYDPSKDKLVYVSLGSMGSIDVDLMKSIVSILGKTEHNRSEPKRFVTQRRQWEEFMPLHDHAHSFEIQQYTYSPNGFVWNGTNLSVECHIANWRAFEL</sequence>
<organism evidence="1 2">
    <name type="scientific">Blomia tropicalis</name>
    <name type="common">Mite</name>
    <dbReference type="NCBI Taxonomy" id="40697"/>
    <lineage>
        <taxon>Eukaryota</taxon>
        <taxon>Metazoa</taxon>
        <taxon>Ecdysozoa</taxon>
        <taxon>Arthropoda</taxon>
        <taxon>Chelicerata</taxon>
        <taxon>Arachnida</taxon>
        <taxon>Acari</taxon>
        <taxon>Acariformes</taxon>
        <taxon>Sarcoptiformes</taxon>
        <taxon>Astigmata</taxon>
        <taxon>Glycyphagoidea</taxon>
        <taxon>Echimyopodidae</taxon>
        <taxon>Blomia</taxon>
    </lineage>
</organism>
<evidence type="ECO:0000313" key="1">
    <source>
        <dbReference type="EMBL" id="KAJ6220734.1"/>
    </source>
</evidence>
<name>A0A9Q0RNF6_BLOTA</name>
<gene>
    <name evidence="1" type="ORF">RDWZM_006546</name>
</gene>
<dbReference type="SUPFAM" id="SSF53756">
    <property type="entry name" value="UDP-Glycosyltransferase/glycogen phosphorylase"/>
    <property type="match status" value="1"/>
</dbReference>
<reference evidence="1" key="1">
    <citation type="submission" date="2022-12" db="EMBL/GenBank/DDBJ databases">
        <title>Genome assemblies of Blomia tropicalis.</title>
        <authorList>
            <person name="Cui Y."/>
        </authorList>
    </citation>
    <scope>NUCLEOTIDE SEQUENCE</scope>
    <source>
        <tissue evidence="1">Adult mites</tissue>
    </source>
</reference>
<dbReference type="AlphaFoldDB" id="A0A9Q0RNF6"/>
<accession>A0A9Q0RNF6</accession>
<evidence type="ECO:0000313" key="2">
    <source>
        <dbReference type="Proteomes" id="UP001142055"/>
    </source>
</evidence>